<dbReference type="InterPro" id="IPR036864">
    <property type="entry name" value="Zn2-C6_fun-type_DNA-bd_sf"/>
</dbReference>
<gene>
    <name evidence="4" type="ORF">HG535_0D00160</name>
</gene>
<dbReference type="GO" id="GO:0008270">
    <property type="term" value="F:zinc ion binding"/>
    <property type="evidence" value="ECO:0007669"/>
    <property type="project" value="InterPro"/>
</dbReference>
<dbReference type="SMART" id="SM00066">
    <property type="entry name" value="GAL4"/>
    <property type="match status" value="1"/>
</dbReference>
<dbReference type="KEGG" id="zmk:HG535_0D00160"/>
<sequence>MNKSGRRRITRNREVKSCERCIAGKRKCDKDKPKCERCTRLGIICLYPTRAGLKKSALVSNSSEDSSTLHFLVEANNKTTSNNFQIVTNLTGEVSVFIPTNHFPFYGLFSKLDDTFTITQGNSGVNDVFDFSRFTTKILSLRQLKAKIPAKELGDHFISHFFSEIFPLVPIIDRDDFLLKWKTYWEEPYSFSDLNALILMFGVFFSSCVSIQLNSLYHGPPDFASSDLDRHKMEYFECVENIRYLLKTDICPSIPAISSLGLMYYVSSLNCYGLAAAISTLQRYCQMAGLHRKTSQLPEKPLKEILYGFVTYLDSLVSVYHGLPTQVDPRVSEITEISDALPESVHVLAFFARFFSARICARSRTSLNKINGPSAHDVRKLKKDFKKVQRVVKSINEKISDSQYLPTSDKDFVKAGNQLFLRRAAYFLVVMKIIVETSDQEKLVDLSCHHKELLIQSLLLMNESFILISQLPNSGRGCLWFARNTYPLEAILIVISNLETYPTEGINFSNLSHKERYTTCDSIDYISGDIRAILLEKCCDALQQIECLWPPVLRELFRKIVEIKERTLCKGRGSCDTTCSAVVKANVAQSTR</sequence>
<evidence type="ECO:0000313" key="5">
    <source>
        <dbReference type="Proteomes" id="UP000509704"/>
    </source>
</evidence>
<dbReference type="Gene3D" id="4.10.240.10">
    <property type="entry name" value="Zn(2)-C6 fungal-type DNA-binding domain"/>
    <property type="match status" value="1"/>
</dbReference>
<dbReference type="GO" id="GO:0000981">
    <property type="term" value="F:DNA-binding transcription factor activity, RNA polymerase II-specific"/>
    <property type="evidence" value="ECO:0007669"/>
    <property type="project" value="InterPro"/>
</dbReference>
<dbReference type="InterPro" id="IPR001138">
    <property type="entry name" value="Zn2Cys6_DnaBD"/>
</dbReference>
<dbReference type="Pfam" id="PF00172">
    <property type="entry name" value="Zn_clus"/>
    <property type="match status" value="1"/>
</dbReference>
<dbReference type="OrthoDB" id="5069333at2759"/>
<feature type="domain" description="Zn(2)-C6 fungal-type" evidence="3">
    <location>
        <begin position="17"/>
        <end position="47"/>
    </location>
</feature>
<proteinExistence type="predicted"/>
<organism evidence="4 5">
    <name type="scientific">Zygotorulaspora mrakii</name>
    <name type="common">Zygosaccharomyces mrakii</name>
    <dbReference type="NCBI Taxonomy" id="42260"/>
    <lineage>
        <taxon>Eukaryota</taxon>
        <taxon>Fungi</taxon>
        <taxon>Dikarya</taxon>
        <taxon>Ascomycota</taxon>
        <taxon>Saccharomycotina</taxon>
        <taxon>Saccharomycetes</taxon>
        <taxon>Saccharomycetales</taxon>
        <taxon>Saccharomycetaceae</taxon>
        <taxon>Zygotorulaspora</taxon>
    </lineage>
</organism>
<dbReference type="EMBL" id="CP058607">
    <property type="protein sequence ID" value="QLG72310.1"/>
    <property type="molecule type" value="Genomic_DNA"/>
</dbReference>
<dbReference type="SUPFAM" id="SSF57701">
    <property type="entry name" value="Zn2/Cys6 DNA-binding domain"/>
    <property type="match status" value="1"/>
</dbReference>
<dbReference type="Proteomes" id="UP000509704">
    <property type="component" value="Chromosome 4"/>
</dbReference>
<dbReference type="PROSITE" id="PS50048">
    <property type="entry name" value="ZN2_CY6_FUNGAL_2"/>
    <property type="match status" value="1"/>
</dbReference>
<accession>A0A7H9B110</accession>
<keyword evidence="2" id="KW-0539">Nucleus</keyword>
<dbReference type="InterPro" id="IPR050613">
    <property type="entry name" value="Sec_Metabolite_Reg"/>
</dbReference>
<evidence type="ECO:0000313" key="4">
    <source>
        <dbReference type="EMBL" id="QLG72310.1"/>
    </source>
</evidence>
<keyword evidence="5" id="KW-1185">Reference proteome</keyword>
<evidence type="ECO:0000259" key="3">
    <source>
        <dbReference type="PROSITE" id="PS50048"/>
    </source>
</evidence>
<dbReference type="PANTHER" id="PTHR31001">
    <property type="entry name" value="UNCHARACTERIZED TRANSCRIPTIONAL REGULATORY PROTEIN"/>
    <property type="match status" value="1"/>
</dbReference>
<dbReference type="CDD" id="cd00067">
    <property type="entry name" value="GAL4"/>
    <property type="match status" value="1"/>
</dbReference>
<protein>
    <recommendedName>
        <fullName evidence="3">Zn(2)-C6 fungal-type domain-containing protein</fullName>
    </recommendedName>
</protein>
<evidence type="ECO:0000256" key="2">
    <source>
        <dbReference type="ARBA" id="ARBA00023242"/>
    </source>
</evidence>
<dbReference type="GeneID" id="59236034"/>
<dbReference type="CDD" id="cd12148">
    <property type="entry name" value="fungal_TF_MHR"/>
    <property type="match status" value="1"/>
</dbReference>
<dbReference type="RefSeq" id="XP_037144038.1">
    <property type="nucleotide sequence ID" value="XM_037288143.1"/>
</dbReference>
<evidence type="ECO:0000256" key="1">
    <source>
        <dbReference type="ARBA" id="ARBA00004123"/>
    </source>
</evidence>
<name>A0A7H9B110_ZYGMR</name>
<comment type="subcellular location">
    <subcellularLocation>
        <location evidence="1">Nucleus</location>
    </subcellularLocation>
</comment>
<dbReference type="AlphaFoldDB" id="A0A7H9B110"/>
<dbReference type="GO" id="GO:0005634">
    <property type="term" value="C:nucleus"/>
    <property type="evidence" value="ECO:0007669"/>
    <property type="project" value="UniProtKB-SubCell"/>
</dbReference>
<reference evidence="4 5" key="1">
    <citation type="submission" date="2020-07" db="EMBL/GenBank/DDBJ databases">
        <title>The yeast mating-type switching endonuclease HO is a domesticated member of an unorthodox homing genetic element family.</title>
        <authorList>
            <person name="Coughlan A.Y."/>
            <person name="Lombardi L."/>
            <person name="Braun-Galleani S."/>
            <person name="Martos A.R."/>
            <person name="Galeote V."/>
            <person name="Bigey F."/>
            <person name="Dequin S."/>
            <person name="Byrne K.P."/>
            <person name="Wolfe K.H."/>
        </authorList>
    </citation>
    <scope>NUCLEOTIDE SEQUENCE [LARGE SCALE GENOMIC DNA]</scope>
    <source>
        <strain evidence="4 5">NRRL Y-6702</strain>
    </source>
</reference>